<name>A0A0D0DIY7_9AGAM</name>
<evidence type="ECO:0000313" key="1">
    <source>
        <dbReference type="EMBL" id="KIK81559.1"/>
    </source>
</evidence>
<reference evidence="2" key="2">
    <citation type="submission" date="2015-01" db="EMBL/GenBank/DDBJ databases">
        <title>Evolutionary Origins and Diversification of the Mycorrhizal Mutualists.</title>
        <authorList>
            <consortium name="DOE Joint Genome Institute"/>
            <consortium name="Mycorrhizal Genomics Consortium"/>
            <person name="Kohler A."/>
            <person name="Kuo A."/>
            <person name="Nagy L.G."/>
            <person name="Floudas D."/>
            <person name="Copeland A."/>
            <person name="Barry K.W."/>
            <person name="Cichocki N."/>
            <person name="Veneault-Fourrey C."/>
            <person name="LaButti K."/>
            <person name="Lindquist E.A."/>
            <person name="Lipzen A."/>
            <person name="Lundell T."/>
            <person name="Morin E."/>
            <person name="Murat C."/>
            <person name="Riley R."/>
            <person name="Ohm R."/>
            <person name="Sun H."/>
            <person name="Tunlid A."/>
            <person name="Henrissat B."/>
            <person name="Grigoriev I.V."/>
            <person name="Hibbett D.S."/>
            <person name="Martin F."/>
        </authorList>
    </citation>
    <scope>NUCLEOTIDE SEQUENCE [LARGE SCALE GENOMIC DNA]</scope>
    <source>
        <strain evidence="2">Ve08.2h10</strain>
    </source>
</reference>
<gene>
    <name evidence="1" type="ORF">PAXRUDRAFT_832771</name>
</gene>
<evidence type="ECO:0000313" key="2">
    <source>
        <dbReference type="Proteomes" id="UP000054538"/>
    </source>
</evidence>
<dbReference type="AlphaFoldDB" id="A0A0D0DIY7"/>
<dbReference type="EMBL" id="KN825776">
    <property type="protein sequence ID" value="KIK81559.1"/>
    <property type="molecule type" value="Genomic_DNA"/>
</dbReference>
<dbReference type="Proteomes" id="UP000054538">
    <property type="component" value="Unassembled WGS sequence"/>
</dbReference>
<proteinExistence type="predicted"/>
<reference evidence="1 2" key="1">
    <citation type="submission" date="2014-04" db="EMBL/GenBank/DDBJ databases">
        <authorList>
            <consortium name="DOE Joint Genome Institute"/>
            <person name="Kuo A."/>
            <person name="Kohler A."/>
            <person name="Jargeat P."/>
            <person name="Nagy L.G."/>
            <person name="Floudas D."/>
            <person name="Copeland A."/>
            <person name="Barry K.W."/>
            <person name="Cichocki N."/>
            <person name="Veneault-Fourrey C."/>
            <person name="LaButti K."/>
            <person name="Lindquist E.A."/>
            <person name="Lipzen A."/>
            <person name="Lundell T."/>
            <person name="Morin E."/>
            <person name="Murat C."/>
            <person name="Sun H."/>
            <person name="Tunlid A."/>
            <person name="Henrissat B."/>
            <person name="Grigoriev I.V."/>
            <person name="Hibbett D.S."/>
            <person name="Martin F."/>
            <person name="Nordberg H.P."/>
            <person name="Cantor M.N."/>
            <person name="Hua S.X."/>
        </authorList>
    </citation>
    <scope>NUCLEOTIDE SEQUENCE [LARGE SCALE GENOMIC DNA]</scope>
    <source>
        <strain evidence="1 2">Ve08.2h10</strain>
    </source>
</reference>
<accession>A0A0D0DIY7</accession>
<sequence length="53" mass="5855">VALVYPALVESIEFDASPPLPSLSLPPKMEAHPYKPVFELEFFQAALLPSPFI</sequence>
<dbReference type="InParanoid" id="A0A0D0DIY7"/>
<keyword evidence="2" id="KW-1185">Reference proteome</keyword>
<feature type="non-terminal residue" evidence="1">
    <location>
        <position position="1"/>
    </location>
</feature>
<dbReference type="HOGENOM" id="CLU_3074331_0_0_1"/>
<protein>
    <submittedName>
        <fullName evidence="1">Uncharacterized protein</fullName>
    </submittedName>
</protein>
<organism evidence="1 2">
    <name type="scientific">Paxillus rubicundulus Ve08.2h10</name>
    <dbReference type="NCBI Taxonomy" id="930991"/>
    <lineage>
        <taxon>Eukaryota</taxon>
        <taxon>Fungi</taxon>
        <taxon>Dikarya</taxon>
        <taxon>Basidiomycota</taxon>
        <taxon>Agaricomycotina</taxon>
        <taxon>Agaricomycetes</taxon>
        <taxon>Agaricomycetidae</taxon>
        <taxon>Boletales</taxon>
        <taxon>Paxilineae</taxon>
        <taxon>Paxillaceae</taxon>
        <taxon>Paxillus</taxon>
    </lineage>
</organism>
<feature type="non-terminal residue" evidence="1">
    <location>
        <position position="53"/>
    </location>
</feature>